<keyword evidence="6" id="KW-1185">Reference proteome</keyword>
<dbReference type="InterPro" id="IPR011648">
    <property type="entry name" value="Circadian_clock_KaiA"/>
</dbReference>
<dbReference type="SUPFAM" id="SSF101215">
    <property type="entry name" value="KaiA/RbsU domain"/>
    <property type="match status" value="1"/>
</dbReference>
<dbReference type="AlphaFoldDB" id="A0AAW9PYK1"/>
<evidence type="ECO:0000259" key="3">
    <source>
        <dbReference type="PROSITE" id="PS51430"/>
    </source>
</evidence>
<dbReference type="InterPro" id="IPR017944">
    <property type="entry name" value="KaiA/RbsU_helical_domain_sf"/>
</dbReference>
<dbReference type="InterPro" id="IPR020844">
    <property type="entry name" value="Circadian_clock_KaiA_N"/>
</dbReference>
<evidence type="ECO:0000256" key="1">
    <source>
        <dbReference type="ARBA" id="ARBA00023108"/>
    </source>
</evidence>
<sequence>MSLPPVLQVCCLVPESQSLSVAKKIEQFLPTQRYNVTCVSSLDTLQEALFKQDTKQETPQECFQDCLITWGEAEAVIHHLSQLGIFLPTVMIQAETAPIAPPKLAEGLPPSDLQNFYKAVLCILPEHLSDLPTVIEQAISTFLRTFSATKPQGYVSLPNSGVSLSTQQQRLAEKLKERLGYLGVYYKRDPRQFFRHLPDEDKQIYLDRLNHTYRSIILEYFKDKPTDLNQKIDEFVNLAFFGDISVSQVLELHMNLMDEFAKFLKLEGRSEEVLLDYRITLIDIIAHLCELYRRSIPRGA</sequence>
<dbReference type="Pfam" id="PF21714">
    <property type="entry name" value="KaiA_N"/>
    <property type="match status" value="1"/>
</dbReference>
<protein>
    <recommendedName>
        <fullName evidence="2">Circadian clock oscillator protein KaiA</fullName>
    </recommendedName>
</protein>
<name>A0AAW9PYK1_9CYAN</name>
<evidence type="ECO:0000256" key="2">
    <source>
        <dbReference type="ARBA" id="ARBA00034852"/>
    </source>
</evidence>
<accession>A0AAW9PYK1</accession>
<dbReference type="RefSeq" id="WP_330483129.1">
    <property type="nucleotide sequence ID" value="NZ_JAZBJZ010000024.1"/>
</dbReference>
<dbReference type="Gene3D" id="3.40.50.2300">
    <property type="match status" value="1"/>
</dbReference>
<feature type="domain" description="KaiA N-terminal" evidence="3">
    <location>
        <begin position="3"/>
        <end position="179"/>
    </location>
</feature>
<dbReference type="PROSITE" id="PS51430">
    <property type="entry name" value="KAIA_N"/>
    <property type="match status" value="1"/>
</dbReference>
<dbReference type="PROSITE" id="PS51431">
    <property type="entry name" value="KAIA_C"/>
    <property type="match status" value="1"/>
</dbReference>
<organism evidence="5 6">
    <name type="scientific">Tumidithrix elongata BACA0141</name>
    <dbReference type="NCBI Taxonomy" id="2716417"/>
    <lineage>
        <taxon>Bacteria</taxon>
        <taxon>Bacillati</taxon>
        <taxon>Cyanobacteriota</taxon>
        <taxon>Cyanophyceae</taxon>
        <taxon>Pseudanabaenales</taxon>
        <taxon>Pseudanabaenaceae</taxon>
        <taxon>Tumidithrix</taxon>
        <taxon>Tumidithrix elongata</taxon>
    </lineage>
</organism>
<reference evidence="5" key="1">
    <citation type="submission" date="2024-01" db="EMBL/GenBank/DDBJ databases">
        <title>Bank of Algae and Cyanobacteria of the Azores (BACA) strain genomes.</title>
        <authorList>
            <person name="Luz R."/>
            <person name="Cordeiro R."/>
            <person name="Fonseca A."/>
            <person name="Goncalves V."/>
        </authorList>
    </citation>
    <scope>NUCLEOTIDE SEQUENCE</scope>
    <source>
        <strain evidence="5">BACA0141</strain>
    </source>
</reference>
<comment type="caution">
    <text evidence="5">The sequence shown here is derived from an EMBL/GenBank/DDBJ whole genome shotgun (WGS) entry which is preliminary data.</text>
</comment>
<evidence type="ECO:0000259" key="4">
    <source>
        <dbReference type="PROSITE" id="PS51431"/>
    </source>
</evidence>
<proteinExistence type="predicted"/>
<dbReference type="EMBL" id="JAZBJZ010000024">
    <property type="protein sequence ID" value="MEE3716699.1"/>
    <property type="molecule type" value="Genomic_DNA"/>
</dbReference>
<evidence type="ECO:0000313" key="6">
    <source>
        <dbReference type="Proteomes" id="UP001333818"/>
    </source>
</evidence>
<evidence type="ECO:0000313" key="5">
    <source>
        <dbReference type="EMBL" id="MEE3716699.1"/>
    </source>
</evidence>
<gene>
    <name evidence="5" type="ORF">V2H45_08075</name>
</gene>
<dbReference type="SMART" id="SM01247">
    <property type="entry name" value="KaiA"/>
    <property type="match status" value="1"/>
</dbReference>
<dbReference type="Proteomes" id="UP001333818">
    <property type="component" value="Unassembled WGS sequence"/>
</dbReference>
<dbReference type="Gene3D" id="1.10.1240.30">
    <property type="entry name" value="KaiA/RbsU domain"/>
    <property type="match status" value="1"/>
</dbReference>
<feature type="domain" description="KaiA C-terminal" evidence="4">
    <location>
        <begin position="189"/>
        <end position="298"/>
    </location>
</feature>
<dbReference type="InterPro" id="IPR020856">
    <property type="entry name" value="Circadian_clock_protein_KaiA_C"/>
</dbReference>
<dbReference type="Pfam" id="PF07688">
    <property type="entry name" value="KaiA"/>
    <property type="match status" value="1"/>
</dbReference>
<dbReference type="GO" id="GO:0007623">
    <property type="term" value="P:circadian rhythm"/>
    <property type="evidence" value="ECO:0007669"/>
    <property type="project" value="InterPro"/>
</dbReference>
<keyword evidence="1" id="KW-0090">Biological rhythms</keyword>